<dbReference type="InterPro" id="IPR016024">
    <property type="entry name" value="ARM-type_fold"/>
</dbReference>
<evidence type="ECO:0000256" key="3">
    <source>
        <dbReference type="SAM" id="MobiDB-lite"/>
    </source>
</evidence>
<dbReference type="PANTHER" id="PTHR46168">
    <property type="entry name" value="ARMADILLO REPEAT ONLY 4"/>
    <property type="match status" value="1"/>
</dbReference>
<evidence type="ECO:0000256" key="2">
    <source>
        <dbReference type="PROSITE-ProRule" id="PRU00259"/>
    </source>
</evidence>
<feature type="domain" description="DUF7792" evidence="4">
    <location>
        <begin position="6"/>
        <end position="127"/>
    </location>
</feature>
<evidence type="ECO:0000259" key="4">
    <source>
        <dbReference type="Pfam" id="PF25055"/>
    </source>
</evidence>
<evidence type="ECO:0000313" key="5">
    <source>
        <dbReference type="EMBL" id="GKV24392.1"/>
    </source>
</evidence>
<dbReference type="Proteomes" id="UP001054252">
    <property type="component" value="Unassembled WGS sequence"/>
</dbReference>
<evidence type="ECO:0000313" key="6">
    <source>
        <dbReference type="Proteomes" id="UP001054252"/>
    </source>
</evidence>
<reference evidence="5 6" key="1">
    <citation type="journal article" date="2021" name="Commun. Biol.">
        <title>The genome of Shorea leprosula (Dipterocarpaceae) highlights the ecological relevance of drought in aseasonal tropical rainforests.</title>
        <authorList>
            <person name="Ng K.K.S."/>
            <person name="Kobayashi M.J."/>
            <person name="Fawcett J.A."/>
            <person name="Hatakeyama M."/>
            <person name="Paape T."/>
            <person name="Ng C.H."/>
            <person name="Ang C.C."/>
            <person name="Tnah L.H."/>
            <person name="Lee C.T."/>
            <person name="Nishiyama T."/>
            <person name="Sese J."/>
            <person name="O'Brien M.J."/>
            <person name="Copetti D."/>
            <person name="Mohd Noor M.I."/>
            <person name="Ong R.C."/>
            <person name="Putra M."/>
            <person name="Sireger I.Z."/>
            <person name="Indrioko S."/>
            <person name="Kosugi Y."/>
            <person name="Izuno A."/>
            <person name="Isagi Y."/>
            <person name="Lee S.L."/>
            <person name="Shimizu K.K."/>
        </authorList>
    </citation>
    <scope>NUCLEOTIDE SEQUENCE [LARGE SCALE GENOMIC DNA]</scope>
    <source>
        <strain evidence="5">214</strain>
    </source>
</reference>
<organism evidence="5 6">
    <name type="scientific">Rubroshorea leprosula</name>
    <dbReference type="NCBI Taxonomy" id="152421"/>
    <lineage>
        <taxon>Eukaryota</taxon>
        <taxon>Viridiplantae</taxon>
        <taxon>Streptophyta</taxon>
        <taxon>Embryophyta</taxon>
        <taxon>Tracheophyta</taxon>
        <taxon>Spermatophyta</taxon>
        <taxon>Magnoliopsida</taxon>
        <taxon>eudicotyledons</taxon>
        <taxon>Gunneridae</taxon>
        <taxon>Pentapetalae</taxon>
        <taxon>rosids</taxon>
        <taxon>malvids</taxon>
        <taxon>Malvales</taxon>
        <taxon>Dipterocarpaceae</taxon>
        <taxon>Rubroshorea</taxon>
    </lineage>
</organism>
<sequence length="629" mass="71511">MEEKLKDELEELILTAKRVELAVAEANSFKVDCHSVARLVRWLRQWLQYLVKRISSAPAQALYDRPIVRIVAEVSKSLERALTLVGKCKRRTLFPRFVGVNCRTDFGRIFTLLQSSIADLKWLLSLIDLDPGCVAGGGFMSVPPLAINDPVISWVWSFIATVKMGKLMDCIDAANNLTFLAEGNERNKRIIIEEGGIPPLLKLLKNSSPDAQIAAVNSLYVLADNEERVKTIVEQKGVPLIAQLFRASPLRVQTPVVNLMARMAEKDPKVQEAFHNEQVILPLLKLLSLDIVSDELVTNGRVQKQSIHSVLEMKKEIHKHNSIAPNSEIHSRYSNLCLNWYFEGCNRAKMQKEEWEKEKPEVRKELKTNCSKALWMLSHKNVSICKKITERNGFMYLAKLMEKERDELQFNCLMTVMEIADTAQTDPNFRHSVFKINSPGVRAVVDQLLRVIKESSSPKFQIPAIKSIGYLARIFPAKETQVIDSLLAQLFSKCHDVAEEAAIALKKFVCPDNYLWKEHRNSIIKLNGRAALRLWIENASHEERDLHSCLNNTTSREALKQAGPSTAAENKTNRERLQRRGERPLTNCQPYPLNPFCHLVVLFRDKDGAASIYEKINIGVTWTRMAWAP</sequence>
<dbReference type="PROSITE" id="PS50176">
    <property type="entry name" value="ARM_REPEAT"/>
    <property type="match status" value="1"/>
</dbReference>
<dbReference type="PANTHER" id="PTHR46168:SF12">
    <property type="entry name" value="ARMADILLO REPEAT ONLY 4-LIKE PROTEIN"/>
    <property type="match status" value="1"/>
</dbReference>
<keyword evidence="6" id="KW-1185">Reference proteome</keyword>
<gene>
    <name evidence="5" type="ORF">SLEP1_g34007</name>
</gene>
<name>A0AAV5KIF7_9ROSI</name>
<feature type="compositionally biased region" description="Basic and acidic residues" evidence="3">
    <location>
        <begin position="571"/>
        <end position="583"/>
    </location>
</feature>
<dbReference type="InterPro" id="IPR000225">
    <property type="entry name" value="Armadillo"/>
</dbReference>
<comment type="caution">
    <text evidence="5">The sequence shown here is derived from an EMBL/GenBank/DDBJ whole genome shotgun (WGS) entry which is preliminary data.</text>
</comment>
<proteinExistence type="predicted"/>
<evidence type="ECO:0000256" key="1">
    <source>
        <dbReference type="ARBA" id="ARBA00022737"/>
    </source>
</evidence>
<dbReference type="AlphaFoldDB" id="A0AAV5KIF7"/>
<dbReference type="EMBL" id="BPVZ01000065">
    <property type="protein sequence ID" value="GKV24392.1"/>
    <property type="molecule type" value="Genomic_DNA"/>
</dbReference>
<feature type="repeat" description="ARM" evidence="2">
    <location>
        <begin position="195"/>
        <end position="237"/>
    </location>
</feature>
<dbReference type="Pfam" id="PF00514">
    <property type="entry name" value="Arm"/>
    <property type="match status" value="1"/>
</dbReference>
<dbReference type="Pfam" id="PF25055">
    <property type="entry name" value="DUF7792"/>
    <property type="match status" value="1"/>
</dbReference>
<dbReference type="InterPro" id="IPR056694">
    <property type="entry name" value="DUF7792"/>
</dbReference>
<protein>
    <recommendedName>
        <fullName evidence="4">DUF7792 domain-containing protein</fullName>
    </recommendedName>
</protein>
<dbReference type="SMART" id="SM00185">
    <property type="entry name" value="ARM"/>
    <property type="match status" value="3"/>
</dbReference>
<dbReference type="SUPFAM" id="SSF48371">
    <property type="entry name" value="ARM repeat"/>
    <property type="match status" value="1"/>
</dbReference>
<keyword evidence="1" id="KW-0677">Repeat</keyword>
<feature type="region of interest" description="Disordered" evidence="3">
    <location>
        <begin position="557"/>
        <end position="586"/>
    </location>
</feature>
<dbReference type="InterPro" id="IPR011989">
    <property type="entry name" value="ARM-like"/>
</dbReference>
<accession>A0AAV5KIF7</accession>
<dbReference type="Gene3D" id="1.25.10.10">
    <property type="entry name" value="Leucine-rich Repeat Variant"/>
    <property type="match status" value="2"/>
</dbReference>